<evidence type="ECO:0000313" key="2">
    <source>
        <dbReference type="Proteomes" id="UP001459277"/>
    </source>
</evidence>
<gene>
    <name evidence="1" type="ORF">SO802_017533</name>
</gene>
<comment type="caution">
    <text evidence="1">The sequence shown here is derived from an EMBL/GenBank/DDBJ whole genome shotgun (WGS) entry which is preliminary data.</text>
</comment>
<sequence>MATQFMKKFFALDEKITLLDLQQERQRIFKGILDYIGRFRNLSLICYNPIEEERLENICISRMLYEYHPYLENL</sequence>
<dbReference type="Proteomes" id="UP001459277">
    <property type="component" value="Unassembled WGS sequence"/>
</dbReference>
<proteinExistence type="predicted"/>
<evidence type="ECO:0000313" key="1">
    <source>
        <dbReference type="EMBL" id="KAK9997930.1"/>
    </source>
</evidence>
<reference evidence="1 2" key="1">
    <citation type="submission" date="2024-01" db="EMBL/GenBank/DDBJ databases">
        <title>A telomere-to-telomere, gap-free genome of sweet tea (Lithocarpus litseifolius).</title>
        <authorList>
            <person name="Zhou J."/>
        </authorList>
    </citation>
    <scope>NUCLEOTIDE SEQUENCE [LARGE SCALE GENOMIC DNA]</scope>
    <source>
        <strain evidence="1">Zhou-2022a</strain>
        <tissue evidence="1">Leaf</tissue>
    </source>
</reference>
<dbReference type="EMBL" id="JAZDWU010000006">
    <property type="protein sequence ID" value="KAK9997930.1"/>
    <property type="molecule type" value="Genomic_DNA"/>
</dbReference>
<organism evidence="1 2">
    <name type="scientific">Lithocarpus litseifolius</name>
    <dbReference type="NCBI Taxonomy" id="425828"/>
    <lineage>
        <taxon>Eukaryota</taxon>
        <taxon>Viridiplantae</taxon>
        <taxon>Streptophyta</taxon>
        <taxon>Embryophyta</taxon>
        <taxon>Tracheophyta</taxon>
        <taxon>Spermatophyta</taxon>
        <taxon>Magnoliopsida</taxon>
        <taxon>eudicotyledons</taxon>
        <taxon>Gunneridae</taxon>
        <taxon>Pentapetalae</taxon>
        <taxon>rosids</taxon>
        <taxon>fabids</taxon>
        <taxon>Fagales</taxon>
        <taxon>Fagaceae</taxon>
        <taxon>Lithocarpus</taxon>
    </lineage>
</organism>
<name>A0AAW2CLL5_9ROSI</name>
<accession>A0AAW2CLL5</accession>
<protein>
    <submittedName>
        <fullName evidence="1">Uncharacterized protein</fullName>
    </submittedName>
</protein>
<dbReference type="AlphaFoldDB" id="A0AAW2CLL5"/>
<keyword evidence="2" id="KW-1185">Reference proteome</keyword>